<protein>
    <submittedName>
        <fullName evidence="9">TonB-dependent receptor</fullName>
    </submittedName>
</protein>
<dbReference type="InterPro" id="IPR012910">
    <property type="entry name" value="Plug_dom"/>
</dbReference>
<feature type="domain" description="TonB-dependent receptor-like beta-barrel" evidence="7">
    <location>
        <begin position="445"/>
        <end position="862"/>
    </location>
</feature>
<evidence type="ECO:0000313" key="9">
    <source>
        <dbReference type="EMBL" id="MCD2517346.1"/>
    </source>
</evidence>
<keyword evidence="4" id="KW-0998">Cell outer membrane</keyword>
<comment type="subcellular location">
    <subcellularLocation>
        <location evidence="1 5">Cell outer membrane</location>
    </subcellularLocation>
</comment>
<proteinExistence type="inferred from homology"/>
<dbReference type="InterPro" id="IPR010104">
    <property type="entry name" value="TonB_rcpt_bac"/>
</dbReference>
<dbReference type="Gene3D" id="2.40.170.20">
    <property type="entry name" value="TonB-dependent receptor, beta-barrel domain"/>
    <property type="match status" value="1"/>
</dbReference>
<evidence type="ECO:0000256" key="5">
    <source>
        <dbReference type="RuleBase" id="RU003357"/>
    </source>
</evidence>
<sequence length="900" mass="97395">MQRETQKINLTPLAAAAALMVLSLNANAQQETTDAPTTVVVQGIRASVQESINQRRNADSYVEVITAEDVGKLADKNVADSLQRLSGVSVAAAGGSEGSFGENDRVALRGTPSSLTLTTLNGHSVSSGDWFADNIIAGGRSVSFTLFPSELIGRVTVYKGSQASLIDGGAMGLIDIETRKPLDLLRRQTITGQASIGAMHSEYAKKTDPQLSGMVAWRNDAATVGVLFQGFRQKRHLSRVAQENSIWWDKVEAGSPIANAIPGSVGAIVNYLGGTAWFEQERTRTGGLVDLQIRPNKDLNLDLTVFHSKMDAPNVNHNFMQTMGRFLGNAWAAPSFPASNITGSVSNGVITSVSATVPANCTVCRDMSGSIQEIFSRPVAESQSQFVNLDGKYRINELWTVSGKVGTTKGKGNTESGALSNPIPFGPISYTLNGTDKPITYVTAGSATHAIGGGYGGVPATFGSHVTSKDEETYAQLDLERSLEHPFFRAVKVGARGAKHERSLSVIDNGPLPGLDDPRNLPLYGLTTFPDHLKDVAGIGSNYWTFSQQSVNDWVGKYTAFLVRRSQAEFDIEEPTASAYVQADFGNDHGLSGNFGVRYARTKEDVLKYEMGPSGTFEPRRYENTYKDWLPSVNVRYELAPDMVLRSGLSRTLARPELGAMAGIDLRDQQRTGTTGNPNLAPITSDNFDVGVDWYFAPRSLLAANVFYADIDGYVSYGASSGIYYNQQAQGNTEYQTSSPINSTAKVKGVELNWIQTLPMGFGFNANYTYTDAEETGRKPGSACGAVQYADCTMIGASRNAANVGAYFENDQFSARVNYSWRSGFLNGFSRNTAQYQDDVGTLSATFSYRINDKLSLSLDGKDLNNPTHRSIVKNPGAQDLPGSIYRNGRQWFLTLNGKL</sequence>
<reference evidence="9" key="1">
    <citation type="submission" date="2021-11" db="EMBL/GenBank/DDBJ databases">
        <title>The complete genome of Massilia sp sp. G4R7.</title>
        <authorList>
            <person name="Liu L."/>
            <person name="Yue J."/>
            <person name="Yuan J."/>
            <person name="Yang F."/>
            <person name="Li L."/>
        </authorList>
    </citation>
    <scope>NUCLEOTIDE SEQUENCE</scope>
    <source>
        <strain evidence="9">G4R7</strain>
    </source>
</reference>
<dbReference type="Gene3D" id="2.170.130.10">
    <property type="entry name" value="TonB-dependent receptor, plug domain"/>
    <property type="match status" value="1"/>
</dbReference>
<dbReference type="InterPro" id="IPR037066">
    <property type="entry name" value="Plug_dom_sf"/>
</dbReference>
<accession>A0ABS8Q6I1</accession>
<gene>
    <name evidence="9" type="ORF">LQ564_13610</name>
</gene>
<keyword evidence="6" id="KW-0732">Signal</keyword>
<name>A0ABS8Q6I1_9BURK</name>
<evidence type="ECO:0000259" key="7">
    <source>
        <dbReference type="Pfam" id="PF00593"/>
    </source>
</evidence>
<organism evidence="9 10">
    <name type="scientific">Massilia phyllostachyos</name>
    <dbReference type="NCBI Taxonomy" id="2898585"/>
    <lineage>
        <taxon>Bacteria</taxon>
        <taxon>Pseudomonadati</taxon>
        <taxon>Pseudomonadota</taxon>
        <taxon>Betaproteobacteria</taxon>
        <taxon>Burkholderiales</taxon>
        <taxon>Oxalobacteraceae</taxon>
        <taxon>Telluria group</taxon>
        <taxon>Massilia</taxon>
    </lineage>
</organism>
<dbReference type="InterPro" id="IPR000531">
    <property type="entry name" value="Beta-barrel_TonB"/>
</dbReference>
<dbReference type="NCBIfam" id="TIGR01782">
    <property type="entry name" value="TonB-Xanth-Caul"/>
    <property type="match status" value="1"/>
</dbReference>
<dbReference type="RefSeq" id="WP_231058646.1">
    <property type="nucleotide sequence ID" value="NZ_JAJNOC010000004.1"/>
</dbReference>
<evidence type="ECO:0000256" key="6">
    <source>
        <dbReference type="SAM" id="SignalP"/>
    </source>
</evidence>
<keyword evidence="5" id="KW-0798">TonB box</keyword>
<evidence type="ECO:0000256" key="2">
    <source>
        <dbReference type="ARBA" id="ARBA00009810"/>
    </source>
</evidence>
<feature type="domain" description="TonB-dependent receptor plug" evidence="8">
    <location>
        <begin position="56"/>
        <end position="172"/>
    </location>
</feature>
<dbReference type="SUPFAM" id="SSF56935">
    <property type="entry name" value="Porins"/>
    <property type="match status" value="1"/>
</dbReference>
<dbReference type="PANTHER" id="PTHR40980:SF3">
    <property type="entry name" value="TONB-DEPENDENT RECEPTOR-LIKE BETA-BARREL DOMAIN-CONTAINING PROTEIN"/>
    <property type="match status" value="1"/>
</dbReference>
<evidence type="ECO:0000259" key="8">
    <source>
        <dbReference type="Pfam" id="PF07715"/>
    </source>
</evidence>
<comment type="similarity">
    <text evidence="2 5">Belongs to the TonB-dependent receptor family.</text>
</comment>
<evidence type="ECO:0000256" key="3">
    <source>
        <dbReference type="ARBA" id="ARBA00023136"/>
    </source>
</evidence>
<dbReference type="InterPro" id="IPR036942">
    <property type="entry name" value="Beta-barrel_TonB_sf"/>
</dbReference>
<dbReference type="Pfam" id="PF00593">
    <property type="entry name" value="TonB_dep_Rec_b-barrel"/>
    <property type="match status" value="1"/>
</dbReference>
<keyword evidence="9" id="KW-0675">Receptor</keyword>
<evidence type="ECO:0000313" key="10">
    <source>
        <dbReference type="Proteomes" id="UP001179361"/>
    </source>
</evidence>
<dbReference type="CDD" id="cd01347">
    <property type="entry name" value="ligand_gated_channel"/>
    <property type="match status" value="1"/>
</dbReference>
<keyword evidence="3 5" id="KW-0472">Membrane</keyword>
<feature type="chain" id="PRO_5045837565" evidence="6">
    <location>
        <begin position="29"/>
        <end position="900"/>
    </location>
</feature>
<dbReference type="EMBL" id="JAJNOC010000004">
    <property type="protein sequence ID" value="MCD2517346.1"/>
    <property type="molecule type" value="Genomic_DNA"/>
</dbReference>
<keyword evidence="10" id="KW-1185">Reference proteome</keyword>
<dbReference type="PANTHER" id="PTHR40980">
    <property type="entry name" value="PLUG DOMAIN-CONTAINING PROTEIN"/>
    <property type="match status" value="1"/>
</dbReference>
<dbReference type="Pfam" id="PF07715">
    <property type="entry name" value="Plug"/>
    <property type="match status" value="1"/>
</dbReference>
<feature type="signal peptide" evidence="6">
    <location>
        <begin position="1"/>
        <end position="28"/>
    </location>
</feature>
<comment type="caution">
    <text evidence="9">The sequence shown here is derived from an EMBL/GenBank/DDBJ whole genome shotgun (WGS) entry which is preliminary data.</text>
</comment>
<evidence type="ECO:0000256" key="4">
    <source>
        <dbReference type="ARBA" id="ARBA00023237"/>
    </source>
</evidence>
<evidence type="ECO:0000256" key="1">
    <source>
        <dbReference type="ARBA" id="ARBA00004442"/>
    </source>
</evidence>
<dbReference type="Proteomes" id="UP001179361">
    <property type="component" value="Unassembled WGS sequence"/>
</dbReference>